<comment type="caution">
    <text evidence="8">The sequence shown here is derived from an EMBL/GenBank/DDBJ whole genome shotgun (WGS) entry which is preliminary data.</text>
</comment>
<reference evidence="8 9" key="1">
    <citation type="submission" date="2024-04" db="EMBL/GenBank/DDBJ databases">
        <title>whole genome sequencing of Lutimonas vermicola strain IMCC1616.</title>
        <authorList>
            <person name="Bae S.S."/>
        </authorList>
    </citation>
    <scope>NUCLEOTIDE SEQUENCE [LARGE SCALE GENOMIC DNA]</scope>
    <source>
        <strain evidence="8 9">IMCC1616</strain>
    </source>
</reference>
<evidence type="ECO:0000313" key="8">
    <source>
        <dbReference type="EMBL" id="MEL4454422.1"/>
    </source>
</evidence>
<keyword evidence="9" id="KW-1185">Reference proteome</keyword>
<dbReference type="PANTHER" id="PTHR30329">
    <property type="entry name" value="STATOR ELEMENT OF FLAGELLAR MOTOR COMPLEX"/>
    <property type="match status" value="1"/>
</dbReference>
<keyword evidence="3" id="KW-0998">Cell outer membrane</keyword>
<keyword evidence="6" id="KW-0732">Signal</keyword>
<dbReference type="RefSeq" id="WP_342157959.1">
    <property type="nucleotide sequence ID" value="NZ_JBCDNA010000001.1"/>
</dbReference>
<dbReference type="CDD" id="cd07185">
    <property type="entry name" value="OmpA_C-like"/>
    <property type="match status" value="1"/>
</dbReference>
<dbReference type="InterPro" id="IPR050330">
    <property type="entry name" value="Bact_OuterMem_StrucFunc"/>
</dbReference>
<dbReference type="InterPro" id="IPR006665">
    <property type="entry name" value="OmpA-like"/>
</dbReference>
<dbReference type="Gene3D" id="3.30.1330.60">
    <property type="entry name" value="OmpA-like domain"/>
    <property type="match status" value="1"/>
</dbReference>
<evidence type="ECO:0000256" key="6">
    <source>
        <dbReference type="SAM" id="SignalP"/>
    </source>
</evidence>
<feature type="domain" description="OmpA-like" evidence="7">
    <location>
        <begin position="277"/>
        <end position="391"/>
    </location>
</feature>
<dbReference type="Pfam" id="PF00691">
    <property type="entry name" value="OmpA"/>
    <property type="match status" value="1"/>
</dbReference>
<evidence type="ECO:0000256" key="2">
    <source>
        <dbReference type="ARBA" id="ARBA00023136"/>
    </source>
</evidence>
<comment type="subcellular location">
    <subcellularLocation>
        <location evidence="1">Cell outer membrane</location>
    </subcellularLocation>
</comment>
<dbReference type="SUPFAM" id="SSF103088">
    <property type="entry name" value="OmpA-like"/>
    <property type="match status" value="1"/>
</dbReference>
<dbReference type="InterPro" id="IPR036737">
    <property type="entry name" value="OmpA-like_sf"/>
</dbReference>
<dbReference type="PRINTS" id="PR01021">
    <property type="entry name" value="OMPADOMAIN"/>
</dbReference>
<feature type="signal peptide" evidence="6">
    <location>
        <begin position="1"/>
        <end position="22"/>
    </location>
</feature>
<dbReference type="PROSITE" id="PS51123">
    <property type="entry name" value="OMPA_2"/>
    <property type="match status" value="1"/>
</dbReference>
<dbReference type="Proteomes" id="UP001474120">
    <property type="component" value="Unassembled WGS sequence"/>
</dbReference>
<accession>A0ABU9KYM3</accession>
<evidence type="ECO:0000256" key="4">
    <source>
        <dbReference type="PROSITE-ProRule" id="PRU00473"/>
    </source>
</evidence>
<dbReference type="EMBL" id="JBCDNA010000001">
    <property type="protein sequence ID" value="MEL4454422.1"/>
    <property type="molecule type" value="Genomic_DNA"/>
</dbReference>
<gene>
    <name evidence="8" type="ORF">AABB81_00840</name>
</gene>
<evidence type="ECO:0000313" key="9">
    <source>
        <dbReference type="Proteomes" id="UP001474120"/>
    </source>
</evidence>
<name>A0ABU9KYM3_9FLAO</name>
<organism evidence="8 9">
    <name type="scientific">Lutimonas vermicola</name>
    <dbReference type="NCBI Taxonomy" id="414288"/>
    <lineage>
        <taxon>Bacteria</taxon>
        <taxon>Pseudomonadati</taxon>
        <taxon>Bacteroidota</taxon>
        <taxon>Flavobacteriia</taxon>
        <taxon>Flavobacteriales</taxon>
        <taxon>Flavobacteriaceae</taxon>
        <taxon>Lutimonas</taxon>
    </lineage>
</organism>
<evidence type="ECO:0000259" key="7">
    <source>
        <dbReference type="PROSITE" id="PS51123"/>
    </source>
</evidence>
<sequence length="391" mass="44398">MKKLILFAMLGLFLQAPMTANAQILKKLKNKVDKTMDKGLDKAEDEIYGKNKDSKSEEIDTKDQDSESDTKSDIETLKVWSKYDFVPGETVIFEDNMEGEKNGEFPSQWDLKSGNVEIAKLGENTVINFPSTESGQIVPLMKVKGDYLPEVFTLEFDAYFTEFCTKYTLYLYDKVNQKDSERMGHIIISPKNLFITNYGSNDFEENKSYPYWQRIAISFNIRALKIYFGENRISNIPNFKNNPTGITISSKQCHQDQYAAIKNIRIATGNLELYDKMITDGKIITNGIRFDSGKATLKPESMGIINEIVKLMKQYPEIKFSIEGHTDSDGDEQFNKNLSEQRASTVVNTLIEQGIASARLESKGFGEEVPIADNSTPEGKANNRRVEFVKM</sequence>
<evidence type="ECO:0000256" key="5">
    <source>
        <dbReference type="SAM" id="MobiDB-lite"/>
    </source>
</evidence>
<proteinExistence type="predicted"/>
<dbReference type="InterPro" id="IPR006664">
    <property type="entry name" value="OMP_bac"/>
</dbReference>
<keyword evidence="2 4" id="KW-0472">Membrane</keyword>
<dbReference type="PANTHER" id="PTHR30329:SF21">
    <property type="entry name" value="LIPOPROTEIN YIAD-RELATED"/>
    <property type="match status" value="1"/>
</dbReference>
<feature type="chain" id="PRO_5046434994" evidence="6">
    <location>
        <begin position="23"/>
        <end position="391"/>
    </location>
</feature>
<evidence type="ECO:0000256" key="3">
    <source>
        <dbReference type="ARBA" id="ARBA00023237"/>
    </source>
</evidence>
<protein>
    <submittedName>
        <fullName evidence="8">OmpA family protein</fullName>
    </submittedName>
</protein>
<evidence type="ECO:0000256" key="1">
    <source>
        <dbReference type="ARBA" id="ARBA00004442"/>
    </source>
</evidence>
<feature type="region of interest" description="Disordered" evidence="5">
    <location>
        <begin position="47"/>
        <end position="70"/>
    </location>
</feature>